<evidence type="ECO:0000313" key="9">
    <source>
        <dbReference type="EMBL" id="AFG52932.1"/>
    </source>
</evidence>
<dbReference type="CDD" id="cd14702">
    <property type="entry name" value="bZIP_plant_GBF1"/>
    <property type="match status" value="1"/>
</dbReference>
<feature type="region of interest" description="Disordered" evidence="6">
    <location>
        <begin position="1"/>
        <end position="22"/>
    </location>
</feature>
<keyword evidence="4" id="KW-0804">Transcription</keyword>
<evidence type="ECO:0000313" key="10">
    <source>
        <dbReference type="EMBL" id="AFG52933.1"/>
    </source>
</evidence>
<dbReference type="SUPFAM" id="SSF57959">
    <property type="entry name" value="Leucine zipper domain"/>
    <property type="match status" value="1"/>
</dbReference>
<sequence>AMKQRRMLSNRESARRSRLRKQHQLDELGAQVAQLTAEKGRIVDQFNIAAQEYAHIIEENCVLRSQALELSRKLQRLDDTINAQSHGVFKTMGIEIGNCSAAHLSFESGTIAHSLISSDILF</sequence>
<dbReference type="EMBL" id="FJ080167">
    <property type="protein sequence ID" value="AFG52935.1"/>
    <property type="molecule type" value="Genomic_DNA"/>
</dbReference>
<dbReference type="EMBL" id="FJ080174">
    <property type="protein sequence ID" value="AFG52933.1"/>
    <property type="molecule type" value="Genomic_DNA"/>
</dbReference>
<keyword evidence="3" id="KW-0238">DNA-binding</keyword>
<reference evidence="11" key="1">
    <citation type="submission" date="2008-08" db="EMBL/GenBank/DDBJ databases">
        <title>Nucleotide Diversity and Divergence in the Loblolly Pine Gene Space.</title>
        <authorList>
            <person name="Neale D.B."/>
            <person name="Wegrzyn J.L."/>
            <person name="Lee J.M."/>
            <person name="Eckert A.J."/>
            <person name="Liechty J.D."/>
            <person name="Stevens K.A."/>
            <person name="Langley C.H."/>
        </authorList>
    </citation>
    <scope>NUCLEOTIDE SEQUENCE</scope>
    <source>
        <strain evidence="11">4759</strain>
        <strain evidence="8">4764</strain>
        <strain evidence="10">4765</strain>
        <strain evidence="9">4769</strain>
        <strain evidence="13">4772</strain>
        <strain evidence="12">4775</strain>
        <tissue evidence="11">Megagametophyte</tissue>
    </source>
</reference>
<evidence type="ECO:0000259" key="7">
    <source>
        <dbReference type="PROSITE" id="PS50217"/>
    </source>
</evidence>
<accession>H9VT42</accession>
<feature type="non-terminal residue" evidence="11">
    <location>
        <position position="1"/>
    </location>
</feature>
<evidence type="ECO:0000256" key="3">
    <source>
        <dbReference type="ARBA" id="ARBA00023125"/>
    </source>
</evidence>
<dbReference type="GO" id="GO:0003677">
    <property type="term" value="F:DNA binding"/>
    <property type="evidence" value="ECO:0007669"/>
    <property type="project" value="UniProtKB-KW"/>
</dbReference>
<evidence type="ECO:0000313" key="13">
    <source>
        <dbReference type="EMBL" id="AFG52938.1"/>
    </source>
</evidence>
<proteinExistence type="predicted"/>
<dbReference type="EMBL" id="FJ080179">
    <property type="protein sequence ID" value="AFG52932.1"/>
    <property type="molecule type" value="Genomic_DNA"/>
</dbReference>
<evidence type="ECO:0000256" key="4">
    <source>
        <dbReference type="ARBA" id="ARBA00023163"/>
    </source>
</evidence>
<dbReference type="InterPro" id="IPR045314">
    <property type="entry name" value="bZIP_plant_GBF1"/>
</dbReference>
<evidence type="ECO:0000313" key="8">
    <source>
        <dbReference type="EMBL" id="AFG52928.1"/>
    </source>
</evidence>
<dbReference type="GO" id="GO:0005634">
    <property type="term" value="C:nucleus"/>
    <property type="evidence" value="ECO:0007669"/>
    <property type="project" value="UniProtKB-SubCell"/>
</dbReference>
<dbReference type="AlphaFoldDB" id="H9VT42"/>
<keyword evidence="2" id="KW-0805">Transcription regulation</keyword>
<dbReference type="EMBL" id="FJ080172">
    <property type="protein sequence ID" value="AFG52938.1"/>
    <property type="molecule type" value="Genomic_DNA"/>
</dbReference>
<dbReference type="FunFam" id="1.20.5.170:FF:000020">
    <property type="entry name" value="BZIP transcription factor"/>
    <property type="match status" value="1"/>
</dbReference>
<protein>
    <recommendedName>
        <fullName evidence="7">BZIP domain-containing protein</fullName>
    </recommendedName>
</protein>
<dbReference type="InterPro" id="IPR046347">
    <property type="entry name" value="bZIP_sf"/>
</dbReference>
<keyword evidence="5" id="KW-0539">Nucleus</keyword>
<dbReference type="Gene3D" id="1.20.5.170">
    <property type="match status" value="1"/>
</dbReference>
<dbReference type="PANTHER" id="PTHR45764">
    <property type="entry name" value="BZIP TRANSCRIPTION FACTOR 44"/>
    <property type="match status" value="1"/>
</dbReference>
<evidence type="ECO:0000256" key="5">
    <source>
        <dbReference type="ARBA" id="ARBA00023242"/>
    </source>
</evidence>
<organism evidence="11">
    <name type="scientific">Pinus taeda</name>
    <name type="common">Loblolly pine</name>
    <dbReference type="NCBI Taxonomy" id="3352"/>
    <lineage>
        <taxon>Eukaryota</taxon>
        <taxon>Viridiplantae</taxon>
        <taxon>Streptophyta</taxon>
        <taxon>Embryophyta</taxon>
        <taxon>Tracheophyta</taxon>
        <taxon>Spermatophyta</taxon>
        <taxon>Pinopsida</taxon>
        <taxon>Pinidae</taxon>
        <taxon>Conifers I</taxon>
        <taxon>Pinales</taxon>
        <taxon>Pinaceae</taxon>
        <taxon>Pinus</taxon>
        <taxon>Pinus subgen. Pinus</taxon>
    </lineage>
</organism>
<dbReference type="GO" id="GO:0046982">
    <property type="term" value="F:protein heterodimerization activity"/>
    <property type="evidence" value="ECO:0007669"/>
    <property type="project" value="UniProtKB-ARBA"/>
</dbReference>
<dbReference type="PROSITE" id="PS50217">
    <property type="entry name" value="BZIP"/>
    <property type="match status" value="1"/>
</dbReference>
<evidence type="ECO:0000256" key="2">
    <source>
        <dbReference type="ARBA" id="ARBA00023015"/>
    </source>
</evidence>
<evidence type="ECO:0000256" key="6">
    <source>
        <dbReference type="SAM" id="MobiDB-lite"/>
    </source>
</evidence>
<comment type="subcellular location">
    <subcellularLocation>
        <location evidence="1">Nucleus</location>
    </subcellularLocation>
</comment>
<gene>
    <name evidence="11" type="ORF">0_7512_01</name>
</gene>
<dbReference type="EMBL" id="FJ080168">
    <property type="protein sequence ID" value="AFG52936.1"/>
    <property type="molecule type" value="Genomic_DNA"/>
</dbReference>
<evidence type="ECO:0000256" key="1">
    <source>
        <dbReference type="ARBA" id="ARBA00004123"/>
    </source>
</evidence>
<evidence type="ECO:0000313" key="12">
    <source>
        <dbReference type="EMBL" id="AFG52936.1"/>
    </source>
</evidence>
<feature type="domain" description="BZIP" evidence="7">
    <location>
        <begin position="1"/>
        <end position="56"/>
    </location>
</feature>
<dbReference type="InterPro" id="IPR004827">
    <property type="entry name" value="bZIP"/>
</dbReference>
<dbReference type="PROSITE" id="PS00036">
    <property type="entry name" value="BZIP_BASIC"/>
    <property type="match status" value="1"/>
</dbReference>
<name>H9VT42_PINTA</name>
<dbReference type="PANTHER" id="PTHR45764:SF38">
    <property type="entry name" value="BZIP TRANSCRIPTION FACTOR 44"/>
    <property type="match status" value="1"/>
</dbReference>
<dbReference type="SMART" id="SM00338">
    <property type="entry name" value="BRLZ"/>
    <property type="match status" value="1"/>
</dbReference>
<dbReference type="GO" id="GO:0003700">
    <property type="term" value="F:DNA-binding transcription factor activity"/>
    <property type="evidence" value="ECO:0007669"/>
    <property type="project" value="InterPro"/>
</dbReference>
<dbReference type="Pfam" id="PF00170">
    <property type="entry name" value="bZIP_1"/>
    <property type="match status" value="1"/>
</dbReference>
<dbReference type="EMBL" id="FJ080164">
    <property type="protein sequence ID" value="AFG52928.1"/>
    <property type="molecule type" value="Genomic_DNA"/>
</dbReference>
<evidence type="ECO:0000313" key="11">
    <source>
        <dbReference type="EMBL" id="AFG52935.1"/>
    </source>
</evidence>